<dbReference type="EMBL" id="UINC01027824">
    <property type="protein sequence ID" value="SVB07735.1"/>
    <property type="molecule type" value="Genomic_DNA"/>
</dbReference>
<comment type="cofactor">
    <cofactor evidence="1">
        <name>Mg(2+)</name>
        <dbReference type="ChEBI" id="CHEBI:18420"/>
    </cofactor>
</comment>
<dbReference type="InterPro" id="IPR029017">
    <property type="entry name" value="Enolase-like_N"/>
</dbReference>
<reference evidence="6" key="1">
    <citation type="submission" date="2018-05" db="EMBL/GenBank/DDBJ databases">
        <authorList>
            <person name="Lanie J.A."/>
            <person name="Ng W.-L."/>
            <person name="Kazmierczak K.M."/>
            <person name="Andrzejewski T.M."/>
            <person name="Davidsen T.M."/>
            <person name="Wayne K.J."/>
            <person name="Tettelin H."/>
            <person name="Glass J.I."/>
            <person name="Rusch D."/>
            <person name="Podicherti R."/>
            <person name="Tsui H.-C.T."/>
            <person name="Winkler M.E."/>
        </authorList>
    </citation>
    <scope>NUCLEOTIDE SEQUENCE</scope>
</reference>
<evidence type="ECO:0000256" key="2">
    <source>
        <dbReference type="ARBA" id="ARBA00022723"/>
    </source>
</evidence>
<dbReference type="PANTHER" id="PTHR13794:SF58">
    <property type="entry name" value="MITOCHONDRIAL ENOLASE SUPERFAMILY MEMBER 1"/>
    <property type="match status" value="1"/>
</dbReference>
<dbReference type="AlphaFoldDB" id="A0A382B1U3"/>
<name>A0A382B1U3_9ZZZZ</name>
<dbReference type="SFLD" id="SFLDS00001">
    <property type="entry name" value="Enolase"/>
    <property type="match status" value="1"/>
</dbReference>
<protein>
    <recommendedName>
        <fullName evidence="5">Mandelate racemase/muconate lactonizing enzyme C-terminal domain-containing protein</fullName>
    </recommendedName>
</protein>
<dbReference type="SFLD" id="SFLDG00179">
    <property type="entry name" value="mandelate_racemase"/>
    <property type="match status" value="1"/>
</dbReference>
<evidence type="ECO:0000256" key="1">
    <source>
        <dbReference type="ARBA" id="ARBA00001946"/>
    </source>
</evidence>
<feature type="domain" description="Mandelate racemase/muconate lactonizing enzyme C-terminal" evidence="5">
    <location>
        <begin position="146"/>
        <end position="246"/>
    </location>
</feature>
<dbReference type="InterPro" id="IPR013341">
    <property type="entry name" value="Mandelate_racemase_N_dom"/>
</dbReference>
<dbReference type="GO" id="GO:0000287">
    <property type="term" value="F:magnesium ion binding"/>
    <property type="evidence" value="ECO:0007669"/>
    <property type="project" value="TreeGrafter"/>
</dbReference>
<dbReference type="GO" id="GO:0016836">
    <property type="term" value="F:hydro-lyase activity"/>
    <property type="evidence" value="ECO:0007669"/>
    <property type="project" value="TreeGrafter"/>
</dbReference>
<dbReference type="Gene3D" id="3.20.20.120">
    <property type="entry name" value="Enolase-like C-terminal domain"/>
    <property type="match status" value="1"/>
</dbReference>
<dbReference type="InterPro" id="IPR046945">
    <property type="entry name" value="RHMD-like"/>
</dbReference>
<dbReference type="InterPro" id="IPR013342">
    <property type="entry name" value="Mandelate_racemase_C"/>
</dbReference>
<proteinExistence type="predicted"/>
<keyword evidence="2" id="KW-0479">Metal-binding</keyword>
<dbReference type="SUPFAM" id="SSF51604">
    <property type="entry name" value="Enolase C-terminal domain-like"/>
    <property type="match status" value="1"/>
</dbReference>
<gene>
    <name evidence="6" type="ORF">METZ01_LOCUS160589</name>
</gene>
<dbReference type="SUPFAM" id="SSF54826">
    <property type="entry name" value="Enolase N-terminal domain-like"/>
    <property type="match status" value="1"/>
</dbReference>
<dbReference type="Pfam" id="PF13378">
    <property type="entry name" value="MR_MLE_C"/>
    <property type="match status" value="1"/>
</dbReference>
<feature type="region of interest" description="Disordered" evidence="4">
    <location>
        <begin position="1"/>
        <end position="35"/>
    </location>
</feature>
<evidence type="ECO:0000256" key="3">
    <source>
        <dbReference type="ARBA" id="ARBA00022842"/>
    </source>
</evidence>
<dbReference type="InterPro" id="IPR036849">
    <property type="entry name" value="Enolase-like_C_sf"/>
</dbReference>
<dbReference type="CDD" id="cd03316">
    <property type="entry name" value="MR_like"/>
    <property type="match status" value="1"/>
</dbReference>
<dbReference type="GO" id="GO:0016052">
    <property type="term" value="P:carbohydrate catabolic process"/>
    <property type="evidence" value="ECO:0007669"/>
    <property type="project" value="TreeGrafter"/>
</dbReference>
<dbReference type="PANTHER" id="PTHR13794">
    <property type="entry name" value="ENOLASE SUPERFAMILY, MANDELATE RACEMASE"/>
    <property type="match status" value="1"/>
</dbReference>
<dbReference type="SMART" id="SM00922">
    <property type="entry name" value="MR_MLE"/>
    <property type="match status" value="1"/>
</dbReference>
<feature type="compositionally biased region" description="Polar residues" evidence="4">
    <location>
        <begin position="1"/>
        <end position="11"/>
    </location>
</feature>
<evidence type="ECO:0000313" key="6">
    <source>
        <dbReference type="EMBL" id="SVB07735.1"/>
    </source>
</evidence>
<keyword evidence="3" id="KW-0460">Magnesium</keyword>
<sequence>MKITDITTTHLHSPEGKGIQDATIPTPKEGSGGRGQIFVHIKTDEDIEGLGMTYASPGVIDVIENSLKSELVGKDPLDIEQLWNDMYWKVRGYGRKGIAFCAISAIDIGLWDLKGKYVNLPLYKLLGAYTDSVPVYGSGGWTNFSEKELLEEMTRYVSDGIPRVKMKVGKDFGSSEREDIERVAAVRKTVGDDVSIYIDANNGYYRKQAIYMAKEFEQFQVGWFEEPLIPDDIDGMAEISKATSIPIATGEHEYTKYGFRDLISRGGVDIVQPDIGRVGGVTEWMKVAHLAHSFNLPVAPHALQLAHLHVACATPNLKVVEYMNVSLEGDKLWYVDFPKQKNGYWSPFHDKPGLGLELDHYSVVKYQI</sequence>
<dbReference type="Gene3D" id="3.30.390.10">
    <property type="entry name" value="Enolase-like, N-terminal domain"/>
    <property type="match status" value="1"/>
</dbReference>
<organism evidence="6">
    <name type="scientific">marine metagenome</name>
    <dbReference type="NCBI Taxonomy" id="408172"/>
    <lineage>
        <taxon>unclassified sequences</taxon>
        <taxon>metagenomes</taxon>
        <taxon>ecological metagenomes</taxon>
    </lineage>
</organism>
<evidence type="ECO:0000256" key="4">
    <source>
        <dbReference type="SAM" id="MobiDB-lite"/>
    </source>
</evidence>
<accession>A0A382B1U3</accession>
<evidence type="ECO:0000259" key="5">
    <source>
        <dbReference type="SMART" id="SM00922"/>
    </source>
</evidence>
<dbReference type="Pfam" id="PF02746">
    <property type="entry name" value="MR_MLE_N"/>
    <property type="match status" value="1"/>
</dbReference>
<dbReference type="InterPro" id="IPR029065">
    <property type="entry name" value="Enolase_C-like"/>
</dbReference>